<dbReference type="EMBL" id="VCAU01000030">
    <property type="protein sequence ID" value="KAF9890008.1"/>
    <property type="molecule type" value="Genomic_DNA"/>
</dbReference>
<feature type="region of interest" description="Disordered" evidence="1">
    <location>
        <begin position="1"/>
        <end position="29"/>
    </location>
</feature>
<evidence type="ECO:0000313" key="3">
    <source>
        <dbReference type="Proteomes" id="UP001194746"/>
    </source>
</evidence>
<organism evidence="2 3">
    <name type="scientific">Aspergillus nanangensis</name>
    <dbReference type="NCBI Taxonomy" id="2582783"/>
    <lineage>
        <taxon>Eukaryota</taxon>
        <taxon>Fungi</taxon>
        <taxon>Dikarya</taxon>
        <taxon>Ascomycota</taxon>
        <taxon>Pezizomycotina</taxon>
        <taxon>Eurotiomycetes</taxon>
        <taxon>Eurotiomycetidae</taxon>
        <taxon>Eurotiales</taxon>
        <taxon>Aspergillaceae</taxon>
        <taxon>Aspergillus</taxon>
        <taxon>Aspergillus subgen. Circumdati</taxon>
    </lineage>
</organism>
<evidence type="ECO:0000313" key="2">
    <source>
        <dbReference type="EMBL" id="KAF9890008.1"/>
    </source>
</evidence>
<name>A0AAD4GW01_ASPNN</name>
<proteinExistence type="predicted"/>
<accession>A0AAD4GW01</accession>
<dbReference type="AlphaFoldDB" id="A0AAD4GW01"/>
<reference evidence="2" key="2">
    <citation type="submission" date="2020-02" db="EMBL/GenBank/DDBJ databases">
        <authorList>
            <person name="Gilchrist C.L.M."/>
            <person name="Chooi Y.-H."/>
        </authorList>
    </citation>
    <scope>NUCLEOTIDE SEQUENCE</scope>
    <source>
        <strain evidence="2">MST-FP2251</strain>
    </source>
</reference>
<comment type="caution">
    <text evidence="2">The sequence shown here is derived from an EMBL/GenBank/DDBJ whole genome shotgun (WGS) entry which is preliminary data.</text>
</comment>
<evidence type="ECO:0000256" key="1">
    <source>
        <dbReference type="SAM" id="MobiDB-lite"/>
    </source>
</evidence>
<protein>
    <submittedName>
        <fullName evidence="2">Uncharacterized protein</fullName>
    </submittedName>
</protein>
<sequence>MPYALSSRSGPIRMEHVPSDPSSGSRTGLEQDHLATDLPFFSSEDDLFTDHNGRSSQADVADSRFMTPLFTERPAHDSVQSILSDAITSQAGSSVDLKDKMRNVKMWMLKNGIRLPEKWARITLTTAQKRALANAYRNGVIPRVGNGDTQRP</sequence>
<reference evidence="2" key="1">
    <citation type="journal article" date="2019" name="Beilstein J. Org. Chem.">
        <title>Nanangenines: drimane sesquiterpenoids as the dominant metabolite cohort of a novel Australian fungus, Aspergillus nanangensis.</title>
        <authorList>
            <person name="Lacey H.J."/>
            <person name="Gilchrist C.L.M."/>
            <person name="Crombie A."/>
            <person name="Kalaitzis J.A."/>
            <person name="Vuong D."/>
            <person name="Rutledge P.J."/>
            <person name="Turner P."/>
            <person name="Pitt J.I."/>
            <person name="Lacey E."/>
            <person name="Chooi Y.H."/>
            <person name="Piggott A.M."/>
        </authorList>
    </citation>
    <scope>NUCLEOTIDE SEQUENCE</scope>
    <source>
        <strain evidence="2">MST-FP2251</strain>
    </source>
</reference>
<keyword evidence="3" id="KW-1185">Reference proteome</keyword>
<gene>
    <name evidence="2" type="ORF">FE257_006688</name>
</gene>
<dbReference type="Proteomes" id="UP001194746">
    <property type="component" value="Unassembled WGS sequence"/>
</dbReference>